<evidence type="ECO:0000313" key="2">
    <source>
        <dbReference type="EMBL" id="HJA08723.1"/>
    </source>
</evidence>
<evidence type="ECO:0000259" key="1">
    <source>
        <dbReference type="Pfam" id="PF00535"/>
    </source>
</evidence>
<dbReference type="Proteomes" id="UP000824225">
    <property type="component" value="Unassembled WGS sequence"/>
</dbReference>
<dbReference type="InterPro" id="IPR001173">
    <property type="entry name" value="Glyco_trans_2-like"/>
</dbReference>
<dbReference type="SUPFAM" id="SSF53448">
    <property type="entry name" value="Nucleotide-diphospho-sugar transferases"/>
    <property type="match status" value="2"/>
</dbReference>
<sequence>MVDPFGAMLSALPGDRAVGPDGGGLREHSACLADEAERVGGKAARLSLLRALFARGAFAGPPLTGPPYDAWRELDAARREESGPPDAGPLLSVLLPVYNPRPEHLDRALTSLTRQTWLRWECCAVDDASTDPAAAAVLRHYAEADARFRLTFRPVNGHICAATNTALDMARGEWCALLDQDDILEPDALARMVAAAVRHPESVVIFSDQDQMEDAPGVFRRDNPFFKPGPDPDLLLAFNIVSHLGVYRTGALRRLGGFRIGLEGAQDHDLALRCLAVFGPEAFTHVPEPLYHWRRHAGSTSQGWNAKPYARAASLAARRDYAANAGLRTEFTLQPDSLYAAVRFAPPSPSPLLSLCLLVEAEGMDVQAARRVLECCSYAKREGVVAVAADALPPAKIRVLERLVAECRARLVPVSGRPDAFGLAEAAARAARGGALAFIRAGDVPARADWADRAVGALWRADVGTTGCRGVLPAGFLSQAGYATGREGPGGEGRLTLCPAYAGLHVEAGGYFRQAHLMRSAFAVPLTGLCCRRETFERLGGFDAACGELADADFCLRALNGDGLRSVVLPDADFLTPRVEVPRVAGEIFAARWSGLLRESPPFQNPHLLWTPGGWQLRPPGV</sequence>
<dbReference type="GO" id="GO:0016757">
    <property type="term" value="F:glycosyltransferase activity"/>
    <property type="evidence" value="ECO:0007669"/>
    <property type="project" value="UniProtKB-KW"/>
</dbReference>
<dbReference type="CDD" id="cd04184">
    <property type="entry name" value="GT2_RfbC_Mx_like"/>
    <property type="match status" value="1"/>
</dbReference>
<name>A0A9D2HCI7_9BACT</name>
<proteinExistence type="predicted"/>
<organism evidence="2 3">
    <name type="scientific">Candidatus Mailhella merdigallinarum</name>
    <dbReference type="NCBI Taxonomy" id="2838658"/>
    <lineage>
        <taxon>Bacteria</taxon>
        <taxon>Pseudomonadati</taxon>
        <taxon>Thermodesulfobacteriota</taxon>
        <taxon>Desulfovibrionia</taxon>
        <taxon>Desulfovibrionales</taxon>
        <taxon>Desulfovibrionaceae</taxon>
        <taxon>Mailhella</taxon>
    </lineage>
</organism>
<comment type="caution">
    <text evidence="2">The sequence shown here is derived from an EMBL/GenBank/DDBJ whole genome shotgun (WGS) entry which is preliminary data.</text>
</comment>
<dbReference type="Pfam" id="PF00535">
    <property type="entry name" value="Glycos_transf_2"/>
    <property type="match status" value="1"/>
</dbReference>
<dbReference type="InterPro" id="IPR050834">
    <property type="entry name" value="Glycosyltransf_2"/>
</dbReference>
<dbReference type="EC" id="2.4.-.-" evidence="2"/>
<evidence type="ECO:0000313" key="3">
    <source>
        <dbReference type="Proteomes" id="UP000824225"/>
    </source>
</evidence>
<protein>
    <submittedName>
        <fullName evidence="2">Glycosyltransferase</fullName>
        <ecNumber evidence="2">2.4.-.-</ecNumber>
    </submittedName>
</protein>
<reference evidence="2" key="2">
    <citation type="submission" date="2021-04" db="EMBL/GenBank/DDBJ databases">
        <authorList>
            <person name="Gilroy R."/>
        </authorList>
    </citation>
    <scope>NUCLEOTIDE SEQUENCE</scope>
    <source>
        <strain evidence="2">CHK186-16707</strain>
    </source>
</reference>
<keyword evidence="2" id="KW-0328">Glycosyltransferase</keyword>
<dbReference type="EMBL" id="DXAN01000020">
    <property type="protein sequence ID" value="HJA08723.1"/>
    <property type="molecule type" value="Genomic_DNA"/>
</dbReference>
<gene>
    <name evidence="2" type="ORF">H9962_06000</name>
</gene>
<dbReference type="InterPro" id="IPR029044">
    <property type="entry name" value="Nucleotide-diphossugar_trans"/>
</dbReference>
<keyword evidence="2" id="KW-0808">Transferase</keyword>
<reference evidence="2" key="1">
    <citation type="journal article" date="2021" name="PeerJ">
        <title>Extensive microbial diversity within the chicken gut microbiome revealed by metagenomics and culture.</title>
        <authorList>
            <person name="Gilroy R."/>
            <person name="Ravi A."/>
            <person name="Getino M."/>
            <person name="Pursley I."/>
            <person name="Horton D.L."/>
            <person name="Alikhan N.F."/>
            <person name="Baker D."/>
            <person name="Gharbi K."/>
            <person name="Hall N."/>
            <person name="Watson M."/>
            <person name="Adriaenssens E.M."/>
            <person name="Foster-Nyarko E."/>
            <person name="Jarju S."/>
            <person name="Secka A."/>
            <person name="Antonio M."/>
            <person name="Oren A."/>
            <person name="Chaudhuri R.R."/>
            <person name="La Ragione R."/>
            <person name="Hildebrand F."/>
            <person name="Pallen M.J."/>
        </authorList>
    </citation>
    <scope>NUCLEOTIDE SEQUENCE</scope>
    <source>
        <strain evidence="2">CHK186-16707</strain>
    </source>
</reference>
<dbReference type="PANTHER" id="PTHR43685:SF2">
    <property type="entry name" value="GLYCOSYLTRANSFERASE 2-LIKE DOMAIN-CONTAINING PROTEIN"/>
    <property type="match status" value="1"/>
</dbReference>
<feature type="domain" description="Glycosyltransferase 2-like" evidence="1">
    <location>
        <begin position="92"/>
        <end position="254"/>
    </location>
</feature>
<dbReference type="AlphaFoldDB" id="A0A9D2HCI7"/>
<dbReference type="Gene3D" id="3.90.550.10">
    <property type="entry name" value="Spore Coat Polysaccharide Biosynthesis Protein SpsA, Chain A"/>
    <property type="match status" value="2"/>
</dbReference>
<dbReference type="PANTHER" id="PTHR43685">
    <property type="entry name" value="GLYCOSYLTRANSFERASE"/>
    <property type="match status" value="1"/>
</dbReference>
<accession>A0A9D2HCI7</accession>